<evidence type="ECO:0000313" key="2">
    <source>
        <dbReference type="Proteomes" id="UP000622890"/>
    </source>
</evidence>
<dbReference type="AlphaFoldDB" id="A0A934W8M0"/>
<dbReference type="EMBL" id="JAEPBG010000006">
    <property type="protein sequence ID" value="MBK4735984.1"/>
    <property type="molecule type" value="Genomic_DNA"/>
</dbReference>
<evidence type="ECO:0000313" key="1">
    <source>
        <dbReference type="EMBL" id="MBK4735984.1"/>
    </source>
</evidence>
<dbReference type="Proteomes" id="UP000622890">
    <property type="component" value="Unassembled WGS sequence"/>
</dbReference>
<name>A0A934W8M0_9BURK</name>
<organism evidence="1 2">
    <name type="scientific">Noviherbaspirillum pedocola</name>
    <dbReference type="NCBI Taxonomy" id="2801341"/>
    <lineage>
        <taxon>Bacteria</taxon>
        <taxon>Pseudomonadati</taxon>
        <taxon>Pseudomonadota</taxon>
        <taxon>Betaproteobacteria</taxon>
        <taxon>Burkholderiales</taxon>
        <taxon>Oxalobacteraceae</taxon>
        <taxon>Noviherbaspirillum</taxon>
    </lineage>
</organism>
<dbReference type="RefSeq" id="WP_200592937.1">
    <property type="nucleotide sequence ID" value="NZ_JAEPBG010000006.1"/>
</dbReference>
<sequence>MITSRRVRFGNLLTEASRQSTDWLIASLQDKTHNNGYFSPLARLACLRVLMFRIQNGMCYLEKKRFVRREFGI</sequence>
<protein>
    <submittedName>
        <fullName evidence="1">Uncharacterized protein</fullName>
    </submittedName>
</protein>
<accession>A0A934W8M0</accession>
<proteinExistence type="predicted"/>
<gene>
    <name evidence="1" type="ORF">JJB74_15290</name>
</gene>
<reference evidence="1" key="1">
    <citation type="submission" date="2021-01" db="EMBL/GenBank/DDBJ databases">
        <title>Genome sequence of strain Noviherbaspirillum sp. DKR-6.</title>
        <authorList>
            <person name="Chaudhary D.K."/>
        </authorList>
    </citation>
    <scope>NUCLEOTIDE SEQUENCE</scope>
    <source>
        <strain evidence="1">DKR-6</strain>
    </source>
</reference>
<keyword evidence="2" id="KW-1185">Reference proteome</keyword>
<comment type="caution">
    <text evidence="1">The sequence shown here is derived from an EMBL/GenBank/DDBJ whole genome shotgun (WGS) entry which is preliminary data.</text>
</comment>